<keyword evidence="12" id="KW-1133">Transmembrane helix</keyword>
<dbReference type="InterPro" id="IPR005467">
    <property type="entry name" value="His_kinase_dom"/>
</dbReference>
<dbReference type="PRINTS" id="PR00344">
    <property type="entry name" value="BCTRLSENSOR"/>
</dbReference>
<dbReference type="GO" id="GO:0005886">
    <property type="term" value="C:plasma membrane"/>
    <property type="evidence" value="ECO:0007669"/>
    <property type="project" value="UniProtKB-SubCell"/>
</dbReference>
<keyword evidence="11 12" id="KW-0472">Membrane</keyword>
<evidence type="ECO:0000256" key="4">
    <source>
        <dbReference type="ARBA" id="ARBA00022475"/>
    </source>
</evidence>
<dbReference type="Proteomes" id="UP000295367">
    <property type="component" value="Unassembled WGS sequence"/>
</dbReference>
<dbReference type="SUPFAM" id="SSF47384">
    <property type="entry name" value="Homodimeric domain of signal transducing histidine kinase"/>
    <property type="match status" value="1"/>
</dbReference>
<dbReference type="Pfam" id="PF02518">
    <property type="entry name" value="HATPase_c"/>
    <property type="match status" value="1"/>
</dbReference>
<keyword evidence="4" id="KW-1003">Cell membrane</keyword>
<feature type="transmembrane region" description="Helical" evidence="12">
    <location>
        <begin position="182"/>
        <end position="203"/>
    </location>
</feature>
<protein>
    <recommendedName>
        <fullName evidence="3">histidine kinase</fullName>
        <ecNumber evidence="3">2.7.13.3</ecNumber>
    </recommendedName>
</protein>
<evidence type="ECO:0000256" key="5">
    <source>
        <dbReference type="ARBA" id="ARBA00022553"/>
    </source>
</evidence>
<keyword evidence="12" id="KW-0812">Transmembrane</keyword>
<dbReference type="GO" id="GO:0000156">
    <property type="term" value="F:phosphorelay response regulator activity"/>
    <property type="evidence" value="ECO:0007669"/>
    <property type="project" value="TreeGrafter"/>
</dbReference>
<dbReference type="RefSeq" id="WP_124945351.1">
    <property type="nucleotide sequence ID" value="NZ_BHVT01000010.1"/>
</dbReference>
<dbReference type="OrthoDB" id="9804645at2"/>
<dbReference type="Gene3D" id="1.10.287.130">
    <property type="match status" value="1"/>
</dbReference>
<keyword evidence="6" id="KW-0808">Transferase</keyword>
<dbReference type="PROSITE" id="PS50109">
    <property type="entry name" value="HIS_KIN"/>
    <property type="match status" value="1"/>
</dbReference>
<feature type="domain" description="Histidine kinase" evidence="13">
    <location>
        <begin position="274"/>
        <end position="493"/>
    </location>
</feature>
<evidence type="ECO:0000259" key="13">
    <source>
        <dbReference type="PROSITE" id="PS50109"/>
    </source>
</evidence>
<dbReference type="GO" id="GO:0007234">
    <property type="term" value="P:osmosensory signaling via phosphorelay pathway"/>
    <property type="evidence" value="ECO:0007669"/>
    <property type="project" value="TreeGrafter"/>
</dbReference>
<comment type="subcellular location">
    <subcellularLocation>
        <location evidence="2">Cell inner membrane</location>
        <topology evidence="2">Multi-pass membrane protein</topology>
    </subcellularLocation>
</comment>
<evidence type="ECO:0000256" key="1">
    <source>
        <dbReference type="ARBA" id="ARBA00000085"/>
    </source>
</evidence>
<dbReference type="GO" id="GO:0030295">
    <property type="term" value="F:protein kinase activator activity"/>
    <property type="evidence" value="ECO:0007669"/>
    <property type="project" value="TreeGrafter"/>
</dbReference>
<dbReference type="GO" id="GO:0000155">
    <property type="term" value="F:phosphorelay sensor kinase activity"/>
    <property type="evidence" value="ECO:0007669"/>
    <property type="project" value="InterPro"/>
</dbReference>
<evidence type="ECO:0000313" key="15">
    <source>
        <dbReference type="Proteomes" id="UP000295367"/>
    </source>
</evidence>
<dbReference type="EMBL" id="SMCO01000010">
    <property type="protein sequence ID" value="TCV85187.1"/>
    <property type="molecule type" value="Genomic_DNA"/>
</dbReference>
<dbReference type="EC" id="2.7.13.3" evidence="3"/>
<comment type="caution">
    <text evidence="14">The sequence shown here is derived from an EMBL/GenBank/DDBJ whole genome shotgun (WGS) entry which is preliminary data.</text>
</comment>
<dbReference type="InterPro" id="IPR036097">
    <property type="entry name" value="HisK_dim/P_sf"/>
</dbReference>
<dbReference type="SMART" id="SM00387">
    <property type="entry name" value="HATPase_c"/>
    <property type="match status" value="1"/>
</dbReference>
<dbReference type="CDD" id="cd00075">
    <property type="entry name" value="HATPase"/>
    <property type="match status" value="1"/>
</dbReference>
<dbReference type="InterPro" id="IPR003594">
    <property type="entry name" value="HATPase_dom"/>
</dbReference>
<dbReference type="SMART" id="SM00388">
    <property type="entry name" value="HisKA"/>
    <property type="match status" value="1"/>
</dbReference>
<dbReference type="CDD" id="cd00082">
    <property type="entry name" value="HisKA"/>
    <property type="match status" value="1"/>
</dbReference>
<evidence type="ECO:0000313" key="14">
    <source>
        <dbReference type="EMBL" id="TCV85187.1"/>
    </source>
</evidence>
<evidence type="ECO:0000256" key="9">
    <source>
        <dbReference type="ARBA" id="ARBA00022840"/>
    </source>
</evidence>
<keyword evidence="9" id="KW-0067">ATP-binding</keyword>
<dbReference type="FunFam" id="1.10.287.130:FF:000008">
    <property type="entry name" value="Two-component sensor histidine kinase"/>
    <property type="match status" value="1"/>
</dbReference>
<evidence type="ECO:0000256" key="8">
    <source>
        <dbReference type="ARBA" id="ARBA00022777"/>
    </source>
</evidence>
<dbReference type="GO" id="GO:0005524">
    <property type="term" value="F:ATP binding"/>
    <property type="evidence" value="ECO:0007669"/>
    <property type="project" value="UniProtKB-KW"/>
</dbReference>
<dbReference type="InterPro" id="IPR004358">
    <property type="entry name" value="Sig_transdc_His_kin-like_C"/>
</dbReference>
<dbReference type="InterPro" id="IPR003661">
    <property type="entry name" value="HisK_dim/P_dom"/>
</dbReference>
<name>A0A4R3Y131_9PROT</name>
<dbReference type="FunFam" id="3.30.565.10:FF:000006">
    <property type="entry name" value="Sensor histidine kinase WalK"/>
    <property type="match status" value="1"/>
</dbReference>
<evidence type="ECO:0000256" key="11">
    <source>
        <dbReference type="ARBA" id="ARBA00023136"/>
    </source>
</evidence>
<dbReference type="Gene3D" id="3.30.565.10">
    <property type="entry name" value="Histidine kinase-like ATPase, C-terminal domain"/>
    <property type="match status" value="1"/>
</dbReference>
<evidence type="ECO:0000256" key="6">
    <source>
        <dbReference type="ARBA" id="ARBA00022679"/>
    </source>
</evidence>
<evidence type="ECO:0000256" key="7">
    <source>
        <dbReference type="ARBA" id="ARBA00022741"/>
    </source>
</evidence>
<comment type="catalytic activity">
    <reaction evidence="1">
        <text>ATP + protein L-histidine = ADP + protein N-phospho-L-histidine.</text>
        <dbReference type="EC" id="2.7.13.3"/>
    </reaction>
</comment>
<evidence type="ECO:0000256" key="10">
    <source>
        <dbReference type="ARBA" id="ARBA00023012"/>
    </source>
</evidence>
<dbReference type="Gene3D" id="6.10.340.10">
    <property type="match status" value="1"/>
</dbReference>
<keyword evidence="10" id="KW-0902">Two-component regulatory system</keyword>
<dbReference type="Pfam" id="PF00512">
    <property type="entry name" value="HisKA"/>
    <property type="match status" value="1"/>
</dbReference>
<proteinExistence type="predicted"/>
<keyword evidence="7" id="KW-0547">Nucleotide-binding</keyword>
<organism evidence="14 15">
    <name type="scientific">Sulfurirhabdus autotrophica</name>
    <dbReference type="NCBI Taxonomy" id="1706046"/>
    <lineage>
        <taxon>Bacteria</taxon>
        <taxon>Pseudomonadati</taxon>
        <taxon>Pseudomonadota</taxon>
        <taxon>Betaproteobacteria</taxon>
        <taxon>Nitrosomonadales</taxon>
        <taxon>Sulfuricellaceae</taxon>
        <taxon>Sulfurirhabdus</taxon>
    </lineage>
</organism>
<keyword evidence="5" id="KW-0597">Phosphoprotein</keyword>
<dbReference type="SUPFAM" id="SSF55874">
    <property type="entry name" value="ATPase domain of HSP90 chaperone/DNA topoisomerase II/histidine kinase"/>
    <property type="match status" value="1"/>
</dbReference>
<keyword evidence="8" id="KW-0418">Kinase</keyword>
<evidence type="ECO:0000256" key="12">
    <source>
        <dbReference type="SAM" id="Phobius"/>
    </source>
</evidence>
<reference evidence="14 15" key="1">
    <citation type="submission" date="2019-03" db="EMBL/GenBank/DDBJ databases">
        <title>Genomic Encyclopedia of Type Strains, Phase IV (KMG-IV): sequencing the most valuable type-strain genomes for metagenomic binning, comparative biology and taxonomic classification.</title>
        <authorList>
            <person name="Goeker M."/>
        </authorList>
    </citation>
    <scope>NUCLEOTIDE SEQUENCE [LARGE SCALE GENOMIC DNA]</scope>
    <source>
        <strain evidence="14 15">DSM 100309</strain>
    </source>
</reference>
<dbReference type="PANTHER" id="PTHR42878">
    <property type="entry name" value="TWO-COMPONENT HISTIDINE KINASE"/>
    <property type="match status" value="1"/>
</dbReference>
<evidence type="ECO:0000256" key="3">
    <source>
        <dbReference type="ARBA" id="ARBA00012438"/>
    </source>
</evidence>
<dbReference type="PANTHER" id="PTHR42878:SF7">
    <property type="entry name" value="SENSOR HISTIDINE KINASE GLRK"/>
    <property type="match status" value="1"/>
</dbReference>
<gene>
    <name evidence="14" type="ORF">EDC63_11076</name>
</gene>
<dbReference type="AlphaFoldDB" id="A0A4R3Y131"/>
<evidence type="ECO:0000256" key="2">
    <source>
        <dbReference type="ARBA" id="ARBA00004429"/>
    </source>
</evidence>
<dbReference type="InterPro" id="IPR050351">
    <property type="entry name" value="BphY/WalK/GraS-like"/>
</dbReference>
<sequence>MKILQTLYGKLSATLLALLCLIGLIFLAVTHYSTTLYQQEVSQKLNRDLAQHIVKEKLLLQDGRVNQSALEEVFHMLMVINPSIELYLINLKGEILAFSAPPGKVKSNSIDMQPIQTFLTGAAALPLFGDDPRDPAQRKIFSVAQITDLKGAQGYLYIILASEEYSTISQALQRSYVLRGSAWMIGLAIAIAAAAGLLIFGVLTKRLRKLTHSVAHFKQHSYAPQKLLALNTSSNQFDEINQLTFAFKEMAEKIAQQLQLLKQTDTMRRELVANISHDLRTPLTSMQGYLETLQLKSNCLTREDQEKYLETAINESHRLGYLVSQFFELAKLECHEVQPAPENFSLSELAQDVVQKLELSAKKRGIHLSSAPCSTLPFVQADIGMIERVLVNLIDNALRFTPSGGSVWVTLVLHRDKVNVSISDTGCGISPDELPLLFNHAYRLSRISRHQPDSTGLGLAIAKRILELHGSEIKVQSEVSVGTTFSFTLPVAKP</sequence>
<keyword evidence="15" id="KW-1185">Reference proteome</keyword>
<accession>A0A4R3Y131</accession>
<dbReference type="InterPro" id="IPR036890">
    <property type="entry name" value="HATPase_C_sf"/>
</dbReference>